<dbReference type="Gene3D" id="2.60.40.10">
    <property type="entry name" value="Immunoglobulins"/>
    <property type="match status" value="3"/>
</dbReference>
<keyword evidence="3" id="KW-0326">Glycosidase</keyword>
<name>A0A0F9JF29_9ZZZZ</name>
<organism evidence="7">
    <name type="scientific">marine sediment metagenome</name>
    <dbReference type="NCBI Taxonomy" id="412755"/>
    <lineage>
        <taxon>unclassified sequences</taxon>
        <taxon>metagenomes</taxon>
        <taxon>ecological metagenomes</taxon>
    </lineage>
</organism>
<dbReference type="Pfam" id="PF22666">
    <property type="entry name" value="Glyco_hydro_2_N2"/>
    <property type="match status" value="1"/>
</dbReference>
<reference evidence="7" key="1">
    <citation type="journal article" date="2015" name="Nature">
        <title>Complex archaea that bridge the gap between prokaryotes and eukaryotes.</title>
        <authorList>
            <person name="Spang A."/>
            <person name="Saw J.H."/>
            <person name="Jorgensen S.L."/>
            <person name="Zaremba-Niedzwiedzka K."/>
            <person name="Martijn J."/>
            <person name="Lind A.E."/>
            <person name="van Eijk R."/>
            <person name="Schleper C."/>
            <person name="Guy L."/>
            <person name="Ettema T.J."/>
        </authorList>
    </citation>
    <scope>NUCLEOTIDE SEQUENCE</scope>
</reference>
<dbReference type="AlphaFoldDB" id="A0A0F9JF29"/>
<dbReference type="InterPro" id="IPR006102">
    <property type="entry name" value="Ig-like_GH2"/>
</dbReference>
<dbReference type="InterPro" id="IPR013783">
    <property type="entry name" value="Ig-like_fold"/>
</dbReference>
<dbReference type="InterPro" id="IPR043534">
    <property type="entry name" value="EBDG/EBM"/>
</dbReference>
<proteinExistence type="inferred from homology"/>
<sequence>PYYGLNLKSLAGYKKEVTTQNFESHYKPDDSPYRSSWWFRKEFKLDNSIDINNKQFWLLFKGINYSANIWLNGQRFAGTDYVIGAYRQYDFNITHLIKQESTNVLALEIFSPNPDDLNISFVDWCPLPPDDDMGIWQPVTLYSTESVAMKYPFVRSKLNVETLAEAELIISIKLQNNQKEEIKAILEGKVEEINFKKEIILKPNEMRKVEFPYIRINNPRVWWPYQLGLSELYKLDLQVKVNDVVSDSTEIIFGIRDIKSTINEHGSRIFTINGHDILIYGAAWTPDMMLRQSKEKDAIDVAFVKNLNLNSIRIEGKFATDHFWNLCDKEGILVLAGWCCCSFWEKWKYWKKGDIRIAEESLRSQILRLRNHPSFIAWFYGSDFPPPGSVEKIYLKVLEETYIDLPTISNASSRPSDLMGETGVKMTGPYTYVPPIYWYLQERVGAANGFNTETGPDVCIPPFESLQLMLPEGYKHVGSDVWNYHTGLGAFNNTKIIEEAIEKRYGKPKDLEDFANTAQVLAYECWRAMYEAHARNFPEATGVIGWMLCSPWPSLIWQLYDYYLNPNGAFFGSKKACEPLHIQYSYDDASIILINKTLQKKQNLTATFKILNMDLKERFFQSRNNIMIDKYSKKEFFPIPKINGLSKVYFLILTLEEESTIISRNFYWLPQNNDVFKEKDKWFYTPLKEHADMSALRNLPKAEIKKLININENKNRYEISIDLENVSDGIAFFIRIFLIGEKTEKLITPVYLNDNCISLLPSERRKINGFIPKKSVTENVLVKVQGWNC</sequence>
<evidence type="ECO:0000259" key="5">
    <source>
        <dbReference type="Pfam" id="PF18368"/>
    </source>
</evidence>
<evidence type="ECO:0000313" key="7">
    <source>
        <dbReference type="EMBL" id="KKL97607.1"/>
    </source>
</evidence>
<dbReference type="InterPro" id="IPR041351">
    <property type="entry name" value="Ig_GlcNase"/>
</dbReference>
<dbReference type="GO" id="GO:0005975">
    <property type="term" value="P:carbohydrate metabolic process"/>
    <property type="evidence" value="ECO:0007669"/>
    <property type="project" value="InterPro"/>
</dbReference>
<dbReference type="Pfam" id="PF18368">
    <property type="entry name" value="Ig_GlcNase"/>
    <property type="match status" value="1"/>
</dbReference>
<feature type="domain" description="Beta-mannosidase-like galactose-binding" evidence="6">
    <location>
        <begin position="34"/>
        <end position="113"/>
    </location>
</feature>
<evidence type="ECO:0000259" key="4">
    <source>
        <dbReference type="Pfam" id="PF00703"/>
    </source>
</evidence>
<dbReference type="InterPro" id="IPR017853">
    <property type="entry name" value="GH"/>
</dbReference>
<dbReference type="InterPro" id="IPR036156">
    <property type="entry name" value="Beta-gal/glucu_dom_sf"/>
</dbReference>
<dbReference type="Gene3D" id="2.60.120.260">
    <property type="entry name" value="Galactose-binding domain-like"/>
    <property type="match status" value="1"/>
</dbReference>
<comment type="similarity">
    <text evidence="1">Belongs to the glycosyl hydrolase 2 family.</text>
</comment>
<dbReference type="SUPFAM" id="SSF49303">
    <property type="entry name" value="beta-Galactosidase/glucuronidase domain"/>
    <property type="match status" value="3"/>
</dbReference>
<protein>
    <submittedName>
        <fullName evidence="7">Uncharacterized protein</fullName>
    </submittedName>
</protein>
<comment type="caution">
    <text evidence="7">The sequence shown here is derived from an EMBL/GenBank/DDBJ whole genome shotgun (WGS) entry which is preliminary data.</text>
</comment>
<evidence type="ECO:0000256" key="2">
    <source>
        <dbReference type="ARBA" id="ARBA00022801"/>
    </source>
</evidence>
<dbReference type="PANTHER" id="PTHR43536">
    <property type="entry name" value="MANNOSYLGLYCOPROTEIN ENDO-BETA-MANNOSIDASE"/>
    <property type="match status" value="1"/>
</dbReference>
<dbReference type="InterPro" id="IPR054593">
    <property type="entry name" value="Beta-mannosidase-like_N2"/>
</dbReference>
<keyword evidence="2" id="KW-0378">Hydrolase</keyword>
<evidence type="ECO:0000256" key="3">
    <source>
        <dbReference type="ARBA" id="ARBA00023295"/>
    </source>
</evidence>
<dbReference type="SUPFAM" id="SSF49785">
    <property type="entry name" value="Galactose-binding domain-like"/>
    <property type="match status" value="1"/>
</dbReference>
<gene>
    <name evidence="7" type="ORF">LCGC14_1832790</name>
</gene>
<feature type="domain" description="Exo-beta-D-glucosaminidase Ig-fold" evidence="5">
    <location>
        <begin position="682"/>
        <end position="788"/>
    </location>
</feature>
<dbReference type="Pfam" id="PF00703">
    <property type="entry name" value="Glyco_hydro_2"/>
    <property type="match status" value="1"/>
</dbReference>
<dbReference type="PANTHER" id="PTHR43536:SF1">
    <property type="entry name" value="MANNOSYLGLYCOPROTEIN ENDO-BETA-MANNOSIDASE"/>
    <property type="match status" value="1"/>
</dbReference>
<dbReference type="SUPFAM" id="SSF51445">
    <property type="entry name" value="(Trans)glycosidases"/>
    <property type="match status" value="1"/>
</dbReference>
<feature type="non-terminal residue" evidence="7">
    <location>
        <position position="1"/>
    </location>
</feature>
<evidence type="ECO:0000256" key="1">
    <source>
        <dbReference type="ARBA" id="ARBA00007401"/>
    </source>
</evidence>
<evidence type="ECO:0000259" key="6">
    <source>
        <dbReference type="Pfam" id="PF22666"/>
    </source>
</evidence>
<dbReference type="EMBL" id="LAZR01018127">
    <property type="protein sequence ID" value="KKL97607.1"/>
    <property type="molecule type" value="Genomic_DNA"/>
</dbReference>
<dbReference type="Gene3D" id="3.20.20.80">
    <property type="entry name" value="Glycosidases"/>
    <property type="match status" value="1"/>
</dbReference>
<feature type="domain" description="Glycoside hydrolase family 2 immunoglobulin-like beta-sandwich" evidence="4">
    <location>
        <begin position="153"/>
        <end position="256"/>
    </location>
</feature>
<dbReference type="GO" id="GO:0004553">
    <property type="term" value="F:hydrolase activity, hydrolyzing O-glycosyl compounds"/>
    <property type="evidence" value="ECO:0007669"/>
    <property type="project" value="InterPro"/>
</dbReference>
<accession>A0A0F9JF29</accession>
<dbReference type="InterPro" id="IPR008979">
    <property type="entry name" value="Galactose-bd-like_sf"/>
</dbReference>